<evidence type="ECO:0000313" key="1">
    <source>
        <dbReference type="EMBL" id="AJE83346.1"/>
    </source>
</evidence>
<dbReference type="EMBL" id="CP010519">
    <property type="protein sequence ID" value="AJE83346.1"/>
    <property type="molecule type" value="Genomic_DNA"/>
</dbReference>
<organism evidence="1 2">
    <name type="scientific">Streptomyces albus (strain ATCC 21838 / DSM 41398 / FERM P-419 / JCM 4703 / NBRC 107858)</name>
    <dbReference type="NCBI Taxonomy" id="1081613"/>
    <lineage>
        <taxon>Bacteria</taxon>
        <taxon>Bacillati</taxon>
        <taxon>Actinomycetota</taxon>
        <taxon>Actinomycetes</taxon>
        <taxon>Kitasatosporales</taxon>
        <taxon>Streptomycetaceae</taxon>
        <taxon>Streptomyces</taxon>
    </lineage>
</organism>
<sequence length="84" mass="9346">MQAAEAQFTAWPGAKLAAVTVARLAKGVTPLDKKIAEVDALVEARFREHPHGWEAFDRRTETAWWSRKNVERGGGEGAFRRSVP</sequence>
<protein>
    <submittedName>
        <fullName evidence="1">Transposase, undefined</fullName>
    </submittedName>
</protein>
<gene>
    <name evidence="1" type="ORF">SLNWT_2970</name>
</gene>
<accession>A0A0B5EXH7</accession>
<dbReference type="KEGG" id="sals:SLNWT_2970"/>
<dbReference type="Proteomes" id="UP000031523">
    <property type="component" value="Chromosome"/>
</dbReference>
<reference evidence="1 2" key="1">
    <citation type="submission" date="2015-01" db="EMBL/GenBank/DDBJ databases">
        <title>Enhanced salinomycin production by adjusting the supply of polyketide extender units in Streptomyce albus DSM 41398.</title>
        <authorList>
            <person name="Lu C."/>
        </authorList>
    </citation>
    <scope>NUCLEOTIDE SEQUENCE [LARGE SCALE GENOMIC DNA]</scope>
    <source>
        <strain evidence="2">ATCC 21838 / DSM 41398 / FERM P-419 / JCM 4703 / NBRC 107858</strain>
    </source>
</reference>
<name>A0A0B5EXH7_STRA4</name>
<evidence type="ECO:0000313" key="2">
    <source>
        <dbReference type="Proteomes" id="UP000031523"/>
    </source>
</evidence>
<keyword evidence="2" id="KW-1185">Reference proteome</keyword>
<dbReference type="AlphaFoldDB" id="A0A0B5EXH7"/>
<proteinExistence type="predicted"/>